<dbReference type="AlphaFoldDB" id="A0A1H8STE9"/>
<sequence>MDLLVKSVLHRLPEGADAVLRAQDDEMLFASAATGDLDSFEVLVTRYSSAVLWIVRSRIGDGALADDVVIAVFCQVWHAAQRGVAGQGFVRVLSKAVGACLTGLDRLRCGPRPA</sequence>
<dbReference type="Gene3D" id="1.10.1740.10">
    <property type="match status" value="1"/>
</dbReference>
<reference evidence="1 2" key="1">
    <citation type="submission" date="2016-10" db="EMBL/GenBank/DDBJ databases">
        <authorList>
            <person name="de Groot N.N."/>
        </authorList>
    </citation>
    <scope>NUCLEOTIDE SEQUENCE [LARGE SCALE GENOMIC DNA]</scope>
    <source>
        <strain evidence="1 2">DSM 44993</strain>
    </source>
</reference>
<evidence type="ECO:0000313" key="1">
    <source>
        <dbReference type="EMBL" id="SEO81867.1"/>
    </source>
</evidence>
<protein>
    <submittedName>
        <fullName evidence="1">Sigma-70 region 2</fullName>
    </submittedName>
</protein>
<dbReference type="SUPFAM" id="SSF88946">
    <property type="entry name" value="Sigma2 domain of RNA polymerase sigma factors"/>
    <property type="match status" value="1"/>
</dbReference>
<proteinExistence type="predicted"/>
<accession>A0A1H8STE9</accession>
<name>A0A1H8STE9_9PSEU</name>
<dbReference type="RefSeq" id="WP_091613609.1">
    <property type="nucleotide sequence ID" value="NZ_FOEF01000002.1"/>
</dbReference>
<dbReference type="GO" id="GO:0006352">
    <property type="term" value="P:DNA-templated transcription initiation"/>
    <property type="evidence" value="ECO:0007669"/>
    <property type="project" value="InterPro"/>
</dbReference>
<dbReference type="InterPro" id="IPR013325">
    <property type="entry name" value="RNA_pol_sigma_r2"/>
</dbReference>
<keyword evidence="2" id="KW-1185">Reference proteome</keyword>
<gene>
    <name evidence="1" type="ORF">SAMN04489732_102271</name>
</gene>
<dbReference type="GO" id="GO:0003700">
    <property type="term" value="F:DNA-binding transcription factor activity"/>
    <property type="evidence" value="ECO:0007669"/>
    <property type="project" value="InterPro"/>
</dbReference>
<dbReference type="Proteomes" id="UP000198582">
    <property type="component" value="Unassembled WGS sequence"/>
</dbReference>
<dbReference type="EMBL" id="FOEF01000002">
    <property type="protein sequence ID" value="SEO81867.1"/>
    <property type="molecule type" value="Genomic_DNA"/>
</dbReference>
<evidence type="ECO:0000313" key="2">
    <source>
        <dbReference type="Proteomes" id="UP000198582"/>
    </source>
</evidence>
<dbReference type="STRING" id="394193.SAMN04489732_102271"/>
<dbReference type="OrthoDB" id="9780326at2"/>
<organism evidence="1 2">
    <name type="scientific">Amycolatopsis saalfeldensis</name>
    <dbReference type="NCBI Taxonomy" id="394193"/>
    <lineage>
        <taxon>Bacteria</taxon>
        <taxon>Bacillati</taxon>
        <taxon>Actinomycetota</taxon>
        <taxon>Actinomycetes</taxon>
        <taxon>Pseudonocardiales</taxon>
        <taxon>Pseudonocardiaceae</taxon>
        <taxon>Amycolatopsis</taxon>
    </lineage>
</organism>